<proteinExistence type="predicted"/>
<evidence type="ECO:0000313" key="3">
    <source>
        <dbReference type="Proteomes" id="UP000237968"/>
    </source>
</evidence>
<dbReference type="Proteomes" id="UP000237968">
    <property type="component" value="Unassembled WGS sequence"/>
</dbReference>
<keyword evidence="3" id="KW-1185">Reference proteome</keyword>
<protein>
    <recommendedName>
        <fullName evidence="1">PLD phosphodiesterase domain-containing protein</fullName>
    </recommendedName>
</protein>
<reference evidence="2 3" key="1">
    <citation type="submission" date="2018-03" db="EMBL/GenBank/DDBJ databases">
        <title>Draft Genome Sequences of the Obligatory Marine Myxobacteria Enhygromyxa salina SWB005.</title>
        <authorList>
            <person name="Poehlein A."/>
            <person name="Moghaddam J.A."/>
            <person name="Harms H."/>
            <person name="Alanjari M."/>
            <person name="Koenig G.M."/>
            <person name="Daniel R."/>
            <person name="Schaeberle T.F."/>
        </authorList>
    </citation>
    <scope>NUCLEOTIDE SEQUENCE [LARGE SCALE GENOMIC DNA]</scope>
    <source>
        <strain evidence="2 3">SWB005</strain>
    </source>
</reference>
<sequence length="719" mass="80032">MKLAQANVLDRLPADQPCLGAVFTSFAFDPKTFEEQVLRAVLDLRTDPAELPARYLDEGRARLQSSPVAVLVDAGQRQPGRRMPYDLLEVDGEVFHPKATLLLYEDHARLQIGSGNITRGGYGGNAELFVVLELRYDKPADAELLRSFDGFLDRSAALVRHPGTQLALVRAELGRRLPPGARGSSRFALLDGTLDRPLLDQIFDLLPAGAKVVRVGMLAPFFESDSNSGRGSLFTRLVELAGADIRLDVGMAWDNPSPICERAEIPALRERLDELWCWRHDGDAGQVEYLVPTRILRKNFEYVDQRGATQRWSRADADYARERKRFWPVGSLHAFAPARALVRAAKTVRKLDTWLFPAVQLCDGRPEPRPLHAKLIIIDFEHEGARQTLVVVGSANLSRAALLRGPDGNVEVCVAFCLNGARRLHEFAPELVRVPRALLSLDEREFPEFGSHYGLCIEHAVHDPEAGTLDVIWDRRRSASVDLPAWELRYGDEQLAGGQGAPPEDLHWEPFVLRPDRAELTLRVGEREFSVPIFVTDLAKLPVRHAEIDMDLQLLLHVLAGRMGRERAAVLQERAQRVSGAPGSGVGLEAIFGEGFGPVDVFRAWWGACADLREPGFSVQAFRVTIVGSMGLEVVWSKMLAAVRADPPALKRAQAWFFGAELLRELGKIQLGADPTSRAKAEVLERFTSRLRRELRELTPSEGGETWMRHVVEFYGVAP</sequence>
<comment type="caution">
    <text evidence="2">The sequence shown here is derived from an EMBL/GenBank/DDBJ whole genome shotgun (WGS) entry which is preliminary data.</text>
</comment>
<dbReference type="OrthoDB" id="8769320at2"/>
<dbReference type="RefSeq" id="WP_106392277.1">
    <property type="nucleotide sequence ID" value="NZ_PVNK01000141.1"/>
</dbReference>
<feature type="domain" description="PLD phosphodiesterase" evidence="1">
    <location>
        <begin position="367"/>
        <end position="401"/>
    </location>
</feature>
<dbReference type="EMBL" id="PVNK01000141">
    <property type="protein sequence ID" value="PRP99385.1"/>
    <property type="molecule type" value="Genomic_DNA"/>
</dbReference>
<dbReference type="CDD" id="cd09117">
    <property type="entry name" value="PLDc_Bfil_DEXD_like"/>
    <property type="match status" value="1"/>
</dbReference>
<gene>
    <name evidence="2" type="ORF">ENSA5_28940</name>
</gene>
<dbReference type="GO" id="GO:0003824">
    <property type="term" value="F:catalytic activity"/>
    <property type="evidence" value="ECO:0007669"/>
    <property type="project" value="InterPro"/>
</dbReference>
<evidence type="ECO:0000313" key="2">
    <source>
        <dbReference type="EMBL" id="PRP99385.1"/>
    </source>
</evidence>
<evidence type="ECO:0000259" key="1">
    <source>
        <dbReference type="PROSITE" id="PS50035"/>
    </source>
</evidence>
<accession>A0A2S9Y2R7</accession>
<dbReference type="PROSITE" id="PS50035">
    <property type="entry name" value="PLD"/>
    <property type="match status" value="1"/>
</dbReference>
<dbReference type="AlphaFoldDB" id="A0A2S9Y2R7"/>
<dbReference type="GO" id="GO:0006793">
    <property type="term" value="P:phosphorus metabolic process"/>
    <property type="evidence" value="ECO:0007669"/>
    <property type="project" value="UniProtKB-ARBA"/>
</dbReference>
<dbReference type="InterPro" id="IPR001736">
    <property type="entry name" value="PLipase_D/transphosphatidylase"/>
</dbReference>
<organism evidence="2 3">
    <name type="scientific">Enhygromyxa salina</name>
    <dbReference type="NCBI Taxonomy" id="215803"/>
    <lineage>
        <taxon>Bacteria</taxon>
        <taxon>Pseudomonadati</taxon>
        <taxon>Myxococcota</taxon>
        <taxon>Polyangia</taxon>
        <taxon>Nannocystales</taxon>
        <taxon>Nannocystaceae</taxon>
        <taxon>Enhygromyxa</taxon>
    </lineage>
</organism>
<dbReference type="Gene3D" id="3.30.870.10">
    <property type="entry name" value="Endonuclease Chain A"/>
    <property type="match status" value="1"/>
</dbReference>
<name>A0A2S9Y2R7_9BACT</name>